<proteinExistence type="predicted"/>
<sequence>MATPVINWDSIEVLSENPTESQTKNLFEQKSATRESKDKKKLKGKPKENPKLEEKGKDKADEEAEKEAKKKEDARSAWNDRSW</sequence>
<name>A0AAU9J2C2_9CILI</name>
<feature type="compositionally biased region" description="Basic and acidic residues" evidence="1">
    <location>
        <begin position="45"/>
        <end position="75"/>
    </location>
</feature>
<protein>
    <submittedName>
        <fullName evidence="2">Uncharacterized protein</fullName>
    </submittedName>
</protein>
<organism evidence="2 3">
    <name type="scientific">Blepharisma stoltei</name>
    <dbReference type="NCBI Taxonomy" id="1481888"/>
    <lineage>
        <taxon>Eukaryota</taxon>
        <taxon>Sar</taxon>
        <taxon>Alveolata</taxon>
        <taxon>Ciliophora</taxon>
        <taxon>Postciliodesmatophora</taxon>
        <taxon>Heterotrichea</taxon>
        <taxon>Heterotrichida</taxon>
        <taxon>Blepharismidae</taxon>
        <taxon>Blepharisma</taxon>
    </lineage>
</organism>
<feature type="compositionally biased region" description="Polar residues" evidence="1">
    <location>
        <begin position="16"/>
        <end position="30"/>
    </location>
</feature>
<evidence type="ECO:0000256" key="1">
    <source>
        <dbReference type="SAM" id="MobiDB-lite"/>
    </source>
</evidence>
<feature type="region of interest" description="Disordered" evidence="1">
    <location>
        <begin position="15"/>
        <end position="83"/>
    </location>
</feature>
<dbReference type="Proteomes" id="UP001162131">
    <property type="component" value="Unassembled WGS sequence"/>
</dbReference>
<gene>
    <name evidence="2" type="ORF">BSTOLATCC_MIC25493</name>
</gene>
<evidence type="ECO:0000313" key="3">
    <source>
        <dbReference type="Proteomes" id="UP001162131"/>
    </source>
</evidence>
<reference evidence="2" key="1">
    <citation type="submission" date="2021-09" db="EMBL/GenBank/DDBJ databases">
        <authorList>
            <consortium name="AG Swart"/>
            <person name="Singh M."/>
            <person name="Singh A."/>
            <person name="Seah K."/>
            <person name="Emmerich C."/>
        </authorList>
    </citation>
    <scope>NUCLEOTIDE SEQUENCE</scope>
    <source>
        <strain evidence="2">ATCC30299</strain>
    </source>
</reference>
<accession>A0AAU9J2C2</accession>
<dbReference type="AlphaFoldDB" id="A0AAU9J2C2"/>
<dbReference type="EMBL" id="CAJZBQ010000024">
    <property type="protein sequence ID" value="CAG9320094.1"/>
    <property type="molecule type" value="Genomic_DNA"/>
</dbReference>
<evidence type="ECO:0000313" key="2">
    <source>
        <dbReference type="EMBL" id="CAG9320094.1"/>
    </source>
</evidence>
<keyword evidence="3" id="KW-1185">Reference proteome</keyword>
<comment type="caution">
    <text evidence="2">The sequence shown here is derived from an EMBL/GenBank/DDBJ whole genome shotgun (WGS) entry which is preliminary data.</text>
</comment>